<protein>
    <submittedName>
        <fullName evidence="3">LysM domain/BON superfamily protein</fullName>
    </submittedName>
</protein>
<dbReference type="EMBL" id="CP021431">
    <property type="protein sequence ID" value="ARU03118.1"/>
    <property type="molecule type" value="Genomic_DNA"/>
</dbReference>
<dbReference type="SUPFAM" id="SSF54106">
    <property type="entry name" value="LysM domain"/>
    <property type="match status" value="1"/>
</dbReference>
<dbReference type="PANTHER" id="PTHR34700">
    <property type="entry name" value="POTASSIUM BINDING PROTEIN KBP"/>
    <property type="match status" value="1"/>
</dbReference>
<evidence type="ECO:0000256" key="1">
    <source>
        <dbReference type="SAM" id="MobiDB-lite"/>
    </source>
</evidence>
<dbReference type="InterPro" id="IPR052196">
    <property type="entry name" value="Bact_Kbp"/>
</dbReference>
<name>A0A1Y0EI33_9RHOB</name>
<feature type="compositionally biased region" description="Low complexity" evidence="1">
    <location>
        <begin position="151"/>
        <end position="161"/>
    </location>
</feature>
<dbReference type="InterPro" id="IPR018927">
    <property type="entry name" value="Pilus_synth_Q_C"/>
</dbReference>
<dbReference type="PANTHER" id="PTHR34700:SF4">
    <property type="entry name" value="PHAGE-LIKE ELEMENT PBSX PROTEIN XKDP"/>
    <property type="match status" value="1"/>
</dbReference>
<feature type="domain" description="LysM" evidence="2">
    <location>
        <begin position="87"/>
        <end position="136"/>
    </location>
</feature>
<gene>
    <name evidence="3" type="ORF">LOKVESSMR4R_03853</name>
</gene>
<evidence type="ECO:0000313" key="4">
    <source>
        <dbReference type="Proteomes" id="UP000195273"/>
    </source>
</evidence>
<dbReference type="KEGG" id="lvs:LOKVESSMR4R_03853"/>
<keyword evidence="4" id="KW-1185">Reference proteome</keyword>
<dbReference type="Pfam" id="PF10671">
    <property type="entry name" value="TcpQ"/>
    <property type="match status" value="1"/>
</dbReference>
<organism evidence="3 4">
    <name type="scientific">Yoonia vestfoldensis</name>
    <dbReference type="NCBI Taxonomy" id="245188"/>
    <lineage>
        <taxon>Bacteria</taxon>
        <taxon>Pseudomonadati</taxon>
        <taxon>Pseudomonadota</taxon>
        <taxon>Alphaproteobacteria</taxon>
        <taxon>Rhodobacterales</taxon>
        <taxon>Paracoccaceae</taxon>
        <taxon>Yoonia</taxon>
    </lineage>
</organism>
<accession>A0A1Y0EI33</accession>
<evidence type="ECO:0000313" key="3">
    <source>
        <dbReference type="EMBL" id="ARU03118.1"/>
    </source>
</evidence>
<reference evidence="3 4" key="1">
    <citation type="submission" date="2017-05" db="EMBL/GenBank/DDBJ databases">
        <title>Genome Sequence of Loktanella vestfoldensis Strain SMR4r Isolated from a Culture of the Diatom Skeletonema marinoi.</title>
        <authorList>
            <person name="Topel M."/>
            <person name="Pinder M.I.M."/>
            <person name="Johansson O.N."/>
            <person name="Kourtchenko O."/>
            <person name="Godhe A."/>
            <person name="Clarke A.K."/>
        </authorList>
    </citation>
    <scope>NUCLEOTIDE SEQUENCE [LARGE SCALE GENOMIC DNA]</scope>
    <source>
        <strain evidence="3 4">SMR4r</strain>
    </source>
</reference>
<feature type="region of interest" description="Disordered" evidence="1">
    <location>
        <begin position="142"/>
        <end position="161"/>
    </location>
</feature>
<dbReference type="InterPro" id="IPR018392">
    <property type="entry name" value="LysM"/>
</dbReference>
<dbReference type="PROSITE" id="PS51782">
    <property type="entry name" value="LYSM"/>
    <property type="match status" value="1"/>
</dbReference>
<sequence length="242" mass="24850">MNKGLLGVIVLASISTSVEAEIIRCPDWQSLVASERSAVVRSTAAPAGNFDATLARTRATLNVGEPLDATNLGGQVAAAAAVTAPSCTYTVRPGDTLYSIARTQLGDAAGHRAIISANRAVLQNPDVIRVGSVLTLPCGPAATAGQGGGSSPAAASAPQAAPIPTWSARRGETFTSTVEKWARAAGYTVVIETAEDWTFAVDINERGSFRDVLQRVVRGLGAQGTPPAVQIFSNNVVKIGGL</sequence>
<dbReference type="InterPro" id="IPR036779">
    <property type="entry name" value="LysM_dom_sf"/>
</dbReference>
<dbReference type="AlphaFoldDB" id="A0A1Y0EI33"/>
<dbReference type="Gene3D" id="3.10.350.10">
    <property type="entry name" value="LysM domain"/>
    <property type="match status" value="1"/>
</dbReference>
<dbReference type="Pfam" id="PF01476">
    <property type="entry name" value="LysM"/>
    <property type="match status" value="1"/>
</dbReference>
<dbReference type="Proteomes" id="UP000195273">
    <property type="component" value="Chromosome"/>
</dbReference>
<evidence type="ECO:0000259" key="2">
    <source>
        <dbReference type="PROSITE" id="PS51782"/>
    </source>
</evidence>
<proteinExistence type="predicted"/>
<dbReference type="CDD" id="cd00118">
    <property type="entry name" value="LysM"/>
    <property type="match status" value="1"/>
</dbReference>
<dbReference type="SMART" id="SM00257">
    <property type="entry name" value="LysM"/>
    <property type="match status" value="1"/>
</dbReference>